<evidence type="ECO:0000256" key="1">
    <source>
        <dbReference type="SAM" id="SignalP"/>
    </source>
</evidence>
<name>I6SCC1_SPIER</name>
<evidence type="ECO:0000313" key="2">
    <source>
        <dbReference type="EMBL" id="AFM74210.1"/>
    </source>
</evidence>
<proteinExistence type="evidence at transcript level"/>
<sequence>MMYCWFWILLATASPAFGYGDYFYPDAERPFEGQYDFSGCDEVECWSGRFRGFGCSQGRCEYVCLGSSCTFGDREFVSIAPTDTNHATVSSRVSKTTAKVENRFPGCYGRQCRSNGAYGFGCLDGTCEYVCKDKDCYYDAKIGKTTHHGHRSHDRRILFTNCDEPQCTYSGYFGFDCIKGDCQFICKDDYCDYNRGSVKAAMTLRSHRKKASNRVRTNSKFQTPVRFVGCRTSKCQNQQLKGYYCKDGLCSVVCKQSHCWRNLYFSPSHAV</sequence>
<organism evidence="2">
    <name type="scientific">Spirometra erinaceieuropaei</name>
    <name type="common">Tapeworm</name>
    <name type="synonym">Spirometra erinacei</name>
    <dbReference type="NCBI Taxonomy" id="99802"/>
    <lineage>
        <taxon>Eukaryota</taxon>
        <taxon>Metazoa</taxon>
        <taxon>Spiralia</taxon>
        <taxon>Lophotrochozoa</taxon>
        <taxon>Platyhelminthes</taxon>
        <taxon>Cestoda</taxon>
        <taxon>Eucestoda</taxon>
        <taxon>Diphyllobothriidea</taxon>
        <taxon>Diphyllobothriidae</taxon>
        <taxon>Spirometra</taxon>
    </lineage>
</organism>
<feature type="chain" id="PRO_5003705907" evidence="1">
    <location>
        <begin position="19"/>
        <end position="271"/>
    </location>
</feature>
<protein>
    <submittedName>
        <fullName evidence="2">Tenascin-C</fullName>
    </submittedName>
</protein>
<feature type="signal peptide" evidence="1">
    <location>
        <begin position="1"/>
        <end position="18"/>
    </location>
</feature>
<accession>I6SCC1</accession>
<dbReference type="AlphaFoldDB" id="I6SCC1"/>
<keyword evidence="1" id="KW-0732">Signal</keyword>
<reference evidence="2" key="1">
    <citation type="submission" date="2012-04" db="EMBL/GenBank/DDBJ databases">
        <authorList>
            <person name="Lu G."/>
            <person name="Lu Y.J."/>
            <person name="Fan Z.G."/>
        </authorList>
    </citation>
    <scope>NUCLEOTIDE SEQUENCE</scope>
</reference>
<dbReference type="EMBL" id="JQ894797">
    <property type="protein sequence ID" value="AFM74210.1"/>
    <property type="molecule type" value="mRNA"/>
</dbReference>